<sequence>MHPKLIGKKRRCHIWTWKSNSSGDVTITGALLAVIVEKQQGFCSDSSSKTDRYNTSNSRRSESITSRILYFRQIKCESKLVIKICYFRRSSDQSECNLGSIILTTSPNIDCYVCKQNQQEFQTVRDTYNRQFGNDLGQSISPMNGRNLMYASSNSNDISNPQQGKIRGSTYCDSGPELAISTQEIQPCGVSSEICEHVKMQRRLEAREMDAKSVKTPPMRRDTNSAALGGKGEQLLVRILTRRQFSFEAMDKVIEGFHSIWRRHRQKIGEFEENLVKSGKSWKIIRTAKDPIVVISNFLAQPDLSRSTDFNTNACKIAIGMLFRIQGFQEKKLMDSCQSK</sequence>
<evidence type="ECO:0000313" key="2">
    <source>
        <dbReference type="Proteomes" id="UP000324800"/>
    </source>
</evidence>
<comment type="caution">
    <text evidence="1">The sequence shown here is derived from an EMBL/GenBank/DDBJ whole genome shotgun (WGS) entry which is preliminary data.</text>
</comment>
<gene>
    <name evidence="1" type="ORF">EZS28_013461</name>
</gene>
<name>A0A5J4W9H4_9EUKA</name>
<reference evidence="1 2" key="1">
    <citation type="submission" date="2019-03" db="EMBL/GenBank/DDBJ databases">
        <title>Single cell metagenomics reveals metabolic interactions within the superorganism composed of flagellate Streblomastix strix and complex community of Bacteroidetes bacteria on its surface.</title>
        <authorList>
            <person name="Treitli S.C."/>
            <person name="Kolisko M."/>
            <person name="Husnik F."/>
            <person name="Keeling P."/>
            <person name="Hampl V."/>
        </authorList>
    </citation>
    <scope>NUCLEOTIDE SEQUENCE [LARGE SCALE GENOMIC DNA]</scope>
    <source>
        <strain evidence="1">ST1C</strain>
    </source>
</reference>
<protein>
    <submittedName>
        <fullName evidence="1">Uncharacterized protein</fullName>
    </submittedName>
</protein>
<accession>A0A5J4W9H4</accession>
<organism evidence="1 2">
    <name type="scientific">Streblomastix strix</name>
    <dbReference type="NCBI Taxonomy" id="222440"/>
    <lineage>
        <taxon>Eukaryota</taxon>
        <taxon>Metamonada</taxon>
        <taxon>Preaxostyla</taxon>
        <taxon>Oxymonadida</taxon>
        <taxon>Streblomastigidae</taxon>
        <taxon>Streblomastix</taxon>
    </lineage>
</organism>
<dbReference type="AlphaFoldDB" id="A0A5J4W9H4"/>
<dbReference type="EMBL" id="SNRW01003024">
    <property type="protein sequence ID" value="KAA6391009.1"/>
    <property type="molecule type" value="Genomic_DNA"/>
</dbReference>
<dbReference type="Proteomes" id="UP000324800">
    <property type="component" value="Unassembled WGS sequence"/>
</dbReference>
<evidence type="ECO:0000313" key="1">
    <source>
        <dbReference type="EMBL" id="KAA6391009.1"/>
    </source>
</evidence>
<proteinExistence type="predicted"/>